<gene>
    <name evidence="2" type="ORF">Pan181_32510</name>
</gene>
<keyword evidence="3" id="KW-1185">Reference proteome</keyword>
<dbReference type="KEGG" id="amuc:Pan181_32510"/>
<accession>A0A518AQP2</accession>
<protein>
    <recommendedName>
        <fullName evidence="1">Ice-binding protein C-terminal domain-containing protein</fullName>
    </recommendedName>
</protein>
<proteinExistence type="predicted"/>
<organism evidence="2 3">
    <name type="scientific">Aeoliella mucimassa</name>
    <dbReference type="NCBI Taxonomy" id="2527972"/>
    <lineage>
        <taxon>Bacteria</taxon>
        <taxon>Pseudomonadati</taxon>
        <taxon>Planctomycetota</taxon>
        <taxon>Planctomycetia</taxon>
        <taxon>Pirellulales</taxon>
        <taxon>Lacipirellulaceae</taxon>
        <taxon>Aeoliella</taxon>
    </lineage>
</organism>
<dbReference type="EMBL" id="CP036278">
    <property type="protein sequence ID" value="QDU57037.1"/>
    <property type="molecule type" value="Genomic_DNA"/>
</dbReference>
<reference evidence="2 3" key="1">
    <citation type="submission" date="2019-02" db="EMBL/GenBank/DDBJ databases">
        <title>Deep-cultivation of Planctomycetes and their phenomic and genomic characterization uncovers novel biology.</title>
        <authorList>
            <person name="Wiegand S."/>
            <person name="Jogler M."/>
            <person name="Boedeker C."/>
            <person name="Pinto D."/>
            <person name="Vollmers J."/>
            <person name="Rivas-Marin E."/>
            <person name="Kohn T."/>
            <person name="Peeters S.H."/>
            <person name="Heuer A."/>
            <person name="Rast P."/>
            <person name="Oberbeckmann S."/>
            <person name="Bunk B."/>
            <person name="Jeske O."/>
            <person name="Meyerdierks A."/>
            <person name="Storesund J.E."/>
            <person name="Kallscheuer N."/>
            <person name="Luecker S."/>
            <person name="Lage O.M."/>
            <person name="Pohl T."/>
            <person name="Merkel B.J."/>
            <person name="Hornburger P."/>
            <person name="Mueller R.-W."/>
            <person name="Bruemmer F."/>
            <person name="Labrenz M."/>
            <person name="Spormann A.M."/>
            <person name="Op den Camp H."/>
            <person name="Overmann J."/>
            <person name="Amann R."/>
            <person name="Jetten M.S.M."/>
            <person name="Mascher T."/>
            <person name="Medema M.H."/>
            <person name="Devos D.P."/>
            <person name="Kaster A.-K."/>
            <person name="Ovreas L."/>
            <person name="Rohde M."/>
            <person name="Galperin M.Y."/>
            <person name="Jogler C."/>
        </authorList>
    </citation>
    <scope>NUCLEOTIDE SEQUENCE [LARGE SCALE GENOMIC DNA]</scope>
    <source>
        <strain evidence="2 3">Pan181</strain>
    </source>
</reference>
<evidence type="ECO:0000259" key="1">
    <source>
        <dbReference type="Pfam" id="PF07589"/>
    </source>
</evidence>
<sequence length="492" mass="51928">MLAFAAANSAFGQRVFNYDSLDLTPESTFQVRIGGTIPGTLHDVHIVQDGATLEGRLNLPFINGYQPIPGDVIEFLQAGAIEQQFRSHFFPTGLPNDVAVRFEQSSQIARAVFVAPQVGNQFVADESFSFWNNPQSWSQGEVPDSTASLQLASITPDAQQRVVVQAGPVQGAPPAAVHDLAVLGNNGPMVLEVSNGAHFSASSQTVIEANGRIELLNGSLATNKLVVTPDGQLAMNQGTVETGQGQMEVAGQLYGNGEIIGGLQIVGNGRLEVDAGSSQPGGQLLISGNFAQSPTGRIVVDVDSANAGEFERVVVSGEAVLDGMLQVDLSNFDSFDVGTSIEVVTAERLLAGTHFRTIVGQGIPLGKGVYAGVQYTSYSAAIVGHSVGDMDGDFDYDEDDVDLFALALRDREAYELTELSGGGIIGVSADITGDTDYDSDLDFDDIDDMISLLSPPVAAYAQQVLLGITVPEPAAIWLLVLGGLGLAWKWKR</sequence>
<dbReference type="InterPro" id="IPR013424">
    <property type="entry name" value="Ice-binding_C"/>
</dbReference>
<dbReference type="RefSeq" id="WP_145247918.1">
    <property type="nucleotide sequence ID" value="NZ_CP036278.1"/>
</dbReference>
<evidence type="ECO:0000313" key="3">
    <source>
        <dbReference type="Proteomes" id="UP000315750"/>
    </source>
</evidence>
<name>A0A518AQP2_9BACT</name>
<dbReference type="Pfam" id="PF07589">
    <property type="entry name" value="PEP-CTERM"/>
    <property type="match status" value="1"/>
</dbReference>
<dbReference type="Proteomes" id="UP000315750">
    <property type="component" value="Chromosome"/>
</dbReference>
<dbReference type="OrthoDB" id="9770043at2"/>
<dbReference type="AlphaFoldDB" id="A0A518AQP2"/>
<feature type="domain" description="Ice-binding protein C-terminal" evidence="1">
    <location>
        <begin position="469"/>
        <end position="492"/>
    </location>
</feature>
<evidence type="ECO:0000313" key="2">
    <source>
        <dbReference type="EMBL" id="QDU57037.1"/>
    </source>
</evidence>